<evidence type="ECO:0000313" key="3">
    <source>
        <dbReference type="Proteomes" id="UP000278332"/>
    </source>
</evidence>
<organism evidence="2 3">
    <name type="scientific">Pseudomonas cichorii</name>
    <dbReference type="NCBI Taxonomy" id="36746"/>
    <lineage>
        <taxon>Bacteria</taxon>
        <taxon>Pseudomonadati</taxon>
        <taxon>Pseudomonadota</taxon>
        <taxon>Gammaproteobacteria</taxon>
        <taxon>Pseudomonadales</taxon>
        <taxon>Pseudomonadaceae</taxon>
        <taxon>Pseudomonas</taxon>
    </lineage>
</organism>
<gene>
    <name evidence="2" type="ORF">ALP84_02895</name>
</gene>
<keyword evidence="1" id="KW-0472">Membrane</keyword>
<protein>
    <recommendedName>
        <fullName evidence="4">DUF2946 domain-containing protein</fullName>
    </recommendedName>
</protein>
<accession>A0A3M4VY12</accession>
<dbReference type="Proteomes" id="UP000278332">
    <property type="component" value="Unassembled WGS sequence"/>
</dbReference>
<keyword evidence="1" id="KW-1133">Transmembrane helix</keyword>
<keyword evidence="1" id="KW-0812">Transmembrane</keyword>
<comment type="caution">
    <text evidence="2">The sequence shown here is derived from an EMBL/GenBank/DDBJ whole genome shotgun (WGS) entry which is preliminary data.</text>
</comment>
<dbReference type="AlphaFoldDB" id="A0A3M4VY12"/>
<name>A0A3M4VY12_PSECI</name>
<evidence type="ECO:0000256" key="1">
    <source>
        <dbReference type="SAM" id="Phobius"/>
    </source>
</evidence>
<sequence length="179" mass="19795">MNRSRAVLASLLCCLRHFVAPRVVARNRTLHAFACMPSVDSRCSTERESGRFAAMKFVRTHRSLIAWMLYGFILFNGFMCSISHGQMLGTFSSVAAADICGDNPDTSMSMEGPDEARHSLVMQLAMLDCTFAGKLTGFVVFFIGLGWLLRSRNVRLRIPPGLMHESSRHTSPGLVPQAP</sequence>
<feature type="transmembrane region" description="Helical" evidence="1">
    <location>
        <begin position="131"/>
        <end position="149"/>
    </location>
</feature>
<feature type="transmembrane region" description="Helical" evidence="1">
    <location>
        <begin position="64"/>
        <end position="82"/>
    </location>
</feature>
<evidence type="ECO:0000313" key="2">
    <source>
        <dbReference type="EMBL" id="RMR56714.1"/>
    </source>
</evidence>
<reference evidence="2 3" key="1">
    <citation type="submission" date="2018-08" db="EMBL/GenBank/DDBJ databases">
        <title>Recombination of ecologically and evolutionarily significant loci maintains genetic cohesion in the Pseudomonas syringae species complex.</title>
        <authorList>
            <person name="Dillon M."/>
            <person name="Thakur S."/>
            <person name="Almeida R.N.D."/>
            <person name="Weir B.S."/>
            <person name="Guttman D.S."/>
        </authorList>
    </citation>
    <scope>NUCLEOTIDE SEQUENCE [LARGE SCALE GENOMIC DNA]</scope>
    <source>
        <strain evidence="2 3">ICMP 6917</strain>
    </source>
</reference>
<evidence type="ECO:0008006" key="4">
    <source>
        <dbReference type="Google" id="ProtNLM"/>
    </source>
</evidence>
<proteinExistence type="predicted"/>
<dbReference type="EMBL" id="RBRY01000091">
    <property type="protein sequence ID" value="RMR56714.1"/>
    <property type="molecule type" value="Genomic_DNA"/>
</dbReference>